<dbReference type="Pfam" id="PF09223">
    <property type="entry name" value="ZinT"/>
    <property type="match status" value="1"/>
</dbReference>
<protein>
    <submittedName>
        <fullName evidence="5">Zinc transport system substrate-binding protein</fullName>
    </submittedName>
</protein>
<reference evidence="5 6" key="1">
    <citation type="submission" date="2017-01" db="EMBL/GenBank/DDBJ databases">
        <authorList>
            <person name="Varghese N."/>
            <person name="Submissions S."/>
        </authorList>
    </citation>
    <scope>NUCLEOTIDE SEQUENCE [LARGE SCALE GENOMIC DNA]</scope>
    <source>
        <strain evidence="5 6">ATCC 700171</strain>
    </source>
</reference>
<dbReference type="AlphaFoldDB" id="A0A1N6PSQ2"/>
<dbReference type="InterPro" id="IPR015304">
    <property type="entry name" value="ZinT_dom"/>
</dbReference>
<accession>A0A1N6PSQ2</accession>
<keyword evidence="1 3" id="KW-0732">Signal</keyword>
<evidence type="ECO:0000256" key="3">
    <source>
        <dbReference type="SAM" id="SignalP"/>
    </source>
</evidence>
<proteinExistence type="predicted"/>
<feature type="signal peptide" evidence="3">
    <location>
        <begin position="1"/>
        <end position="25"/>
    </location>
</feature>
<evidence type="ECO:0000313" key="5">
    <source>
        <dbReference type="EMBL" id="SIQ07292.1"/>
    </source>
</evidence>
<dbReference type="OrthoDB" id="9810636at2"/>
<dbReference type="RefSeq" id="WP_149764460.1">
    <property type="nucleotide sequence ID" value="NZ_FTMK01000003.1"/>
</dbReference>
<dbReference type="SUPFAM" id="SSF50814">
    <property type="entry name" value="Lipocalins"/>
    <property type="match status" value="1"/>
</dbReference>
<dbReference type="Proteomes" id="UP000323956">
    <property type="component" value="Unassembled WGS sequence"/>
</dbReference>
<dbReference type="Gene3D" id="2.40.128.20">
    <property type="match status" value="1"/>
</dbReference>
<dbReference type="GO" id="GO:0008270">
    <property type="term" value="F:zinc ion binding"/>
    <property type="evidence" value="ECO:0007669"/>
    <property type="project" value="InterPro"/>
</dbReference>
<dbReference type="InterPro" id="IPR012674">
    <property type="entry name" value="Calycin"/>
</dbReference>
<evidence type="ECO:0000259" key="4">
    <source>
        <dbReference type="Pfam" id="PF09223"/>
    </source>
</evidence>
<dbReference type="EMBL" id="FTMK01000003">
    <property type="protein sequence ID" value="SIQ07292.1"/>
    <property type="molecule type" value="Genomic_DNA"/>
</dbReference>
<feature type="domain" description="ZinT" evidence="4">
    <location>
        <begin position="44"/>
        <end position="220"/>
    </location>
</feature>
<feature type="chain" id="PRO_5013383157" evidence="3">
    <location>
        <begin position="26"/>
        <end position="220"/>
    </location>
</feature>
<name>A0A1N6PSQ2_9RHOB</name>
<sequence>MQTPFTTPIGALALGSMLLFATVAAGQTAHDHTHAHDHAHGHAHSIHAGYFDDSQVQDRPLSDWQGEWQSVYPLLRDGTLDPVMAHKAEHGDKTAQEYRAYYETGYKTDADRIVIQGDQVTFYRDGQAVSGQYAADGHEILTYAKGNRGVRFVFSKTAGDKAAPQFIQFSDHRIAPEKADHYHLYWGDDRAALLQEVANWPTYYPASLDGGQIVAEVMAH</sequence>
<evidence type="ECO:0000313" key="6">
    <source>
        <dbReference type="Proteomes" id="UP000323956"/>
    </source>
</evidence>
<keyword evidence="2" id="KW-0862">Zinc</keyword>
<evidence type="ECO:0000256" key="2">
    <source>
        <dbReference type="ARBA" id="ARBA00022833"/>
    </source>
</evidence>
<organism evidence="5 6">
    <name type="scientific">Paracoccus thiocyanatus</name>
    <dbReference type="NCBI Taxonomy" id="34006"/>
    <lineage>
        <taxon>Bacteria</taxon>
        <taxon>Pseudomonadati</taxon>
        <taxon>Pseudomonadota</taxon>
        <taxon>Alphaproteobacteria</taxon>
        <taxon>Rhodobacterales</taxon>
        <taxon>Paracoccaceae</taxon>
        <taxon>Paracoccus</taxon>
    </lineage>
</organism>
<evidence type="ECO:0000256" key="1">
    <source>
        <dbReference type="ARBA" id="ARBA00022729"/>
    </source>
</evidence>
<gene>
    <name evidence="5" type="ORF">SAMN05421641_103147</name>
</gene>